<feature type="binding site" description="covalent" evidence="7">
    <location>
        <position position="135"/>
    </location>
    <ligand>
        <name>heme c</name>
        <dbReference type="ChEBI" id="CHEBI:61717"/>
    </ligand>
</feature>
<feature type="signal peptide" evidence="8">
    <location>
        <begin position="1"/>
        <end position="18"/>
    </location>
</feature>
<keyword evidence="5 6" id="KW-0408">Iron</keyword>
<dbReference type="PIRSF" id="PIRSF000027">
    <property type="entry name" value="Cytc_c_prime"/>
    <property type="match status" value="1"/>
</dbReference>
<dbReference type="InterPro" id="IPR012127">
    <property type="entry name" value="Cyt_c_prime"/>
</dbReference>
<feature type="chain" id="PRO_5011481795" evidence="8">
    <location>
        <begin position="19"/>
        <end position="141"/>
    </location>
</feature>
<evidence type="ECO:0000256" key="2">
    <source>
        <dbReference type="ARBA" id="ARBA00022617"/>
    </source>
</evidence>
<dbReference type="PROSITE" id="PS51009">
    <property type="entry name" value="CYTCII"/>
    <property type="match status" value="1"/>
</dbReference>
<dbReference type="SUPFAM" id="SSF47175">
    <property type="entry name" value="Cytochromes"/>
    <property type="match status" value="1"/>
</dbReference>
<dbReference type="EMBL" id="FOSZ01000009">
    <property type="protein sequence ID" value="SFL32242.1"/>
    <property type="molecule type" value="Genomic_DNA"/>
</dbReference>
<evidence type="ECO:0000256" key="3">
    <source>
        <dbReference type="ARBA" id="ARBA00022723"/>
    </source>
</evidence>
<dbReference type="GO" id="GO:0009055">
    <property type="term" value="F:electron transfer activity"/>
    <property type="evidence" value="ECO:0007669"/>
    <property type="project" value="InterPro"/>
</dbReference>
<proteinExistence type="predicted"/>
<dbReference type="Pfam" id="PF01322">
    <property type="entry name" value="Cytochrom_C_2"/>
    <property type="match status" value="1"/>
</dbReference>
<evidence type="ECO:0000256" key="8">
    <source>
        <dbReference type="SAM" id="SignalP"/>
    </source>
</evidence>
<keyword evidence="10" id="KW-1185">Reference proteome</keyword>
<protein>
    <submittedName>
        <fullName evidence="9">Cytochrome c556</fullName>
    </submittedName>
</protein>
<dbReference type="InterPro" id="IPR002321">
    <property type="entry name" value="Cyt_c_II"/>
</dbReference>
<accession>A0A1I4GQ92</accession>
<name>A0A1I4GQ92_9RHOB</name>
<dbReference type="GO" id="GO:0020037">
    <property type="term" value="F:heme binding"/>
    <property type="evidence" value="ECO:0007669"/>
    <property type="project" value="InterPro"/>
</dbReference>
<evidence type="ECO:0000256" key="5">
    <source>
        <dbReference type="ARBA" id="ARBA00023004"/>
    </source>
</evidence>
<evidence type="ECO:0000256" key="4">
    <source>
        <dbReference type="ARBA" id="ARBA00022982"/>
    </source>
</evidence>
<dbReference type="GO" id="GO:0022900">
    <property type="term" value="P:electron transport chain"/>
    <property type="evidence" value="ECO:0007669"/>
    <property type="project" value="InterPro"/>
</dbReference>
<gene>
    <name evidence="9" type="ORF">SAMN04488036_109132</name>
</gene>
<feature type="binding site" description="covalent" evidence="7">
    <location>
        <position position="132"/>
    </location>
    <ligand>
        <name>heme c</name>
        <dbReference type="ChEBI" id="CHEBI:61717"/>
    </ligand>
</feature>
<dbReference type="AlphaFoldDB" id="A0A1I4GQ92"/>
<reference evidence="10" key="1">
    <citation type="submission" date="2016-10" db="EMBL/GenBank/DDBJ databases">
        <authorList>
            <person name="Varghese N."/>
            <person name="Submissions S."/>
        </authorList>
    </citation>
    <scope>NUCLEOTIDE SEQUENCE [LARGE SCALE GENOMIC DNA]</scope>
    <source>
        <strain evidence="10">DSM 28453</strain>
    </source>
</reference>
<evidence type="ECO:0000256" key="7">
    <source>
        <dbReference type="PIRSR" id="PIRSR000027-2"/>
    </source>
</evidence>
<keyword evidence="8" id="KW-0732">Signal</keyword>
<dbReference type="GO" id="GO:0042597">
    <property type="term" value="C:periplasmic space"/>
    <property type="evidence" value="ECO:0007669"/>
    <property type="project" value="InterPro"/>
</dbReference>
<evidence type="ECO:0000256" key="1">
    <source>
        <dbReference type="ARBA" id="ARBA00022448"/>
    </source>
</evidence>
<keyword evidence="3 6" id="KW-0479">Metal-binding</keyword>
<evidence type="ECO:0000256" key="6">
    <source>
        <dbReference type="PIRSR" id="PIRSR000027-1"/>
    </source>
</evidence>
<keyword evidence="4" id="KW-0249">Electron transport</keyword>
<feature type="binding site" description="axial binding residue" evidence="6">
    <location>
        <position position="136"/>
    </location>
    <ligand>
        <name>heme c</name>
        <dbReference type="ChEBI" id="CHEBI:61717"/>
    </ligand>
    <ligandPart>
        <name>Fe</name>
        <dbReference type="ChEBI" id="CHEBI:18248"/>
    </ligandPart>
</feature>
<dbReference type="InterPro" id="IPR010980">
    <property type="entry name" value="Cyt_c/b562"/>
</dbReference>
<sequence length="141" mass="14896">MRRTLLIAALLTATPLLAHDGVKDPQVMARMDGMAAIGAATKTLGDMAKGQTPLHQAKARMARDTIVTQAGKISTLFEPEASDPKSEALPNIWTDWADFTAKGEALKAAAKGLDFTDQAALAASMRTLGGSCAACHKVYRK</sequence>
<dbReference type="RefSeq" id="WP_093325631.1">
    <property type="nucleotide sequence ID" value="NZ_FOSZ01000009.1"/>
</dbReference>
<comment type="PTM">
    <text evidence="7">Binds 1 heme group per subunit.</text>
</comment>
<evidence type="ECO:0000313" key="9">
    <source>
        <dbReference type="EMBL" id="SFL32242.1"/>
    </source>
</evidence>
<dbReference type="Gene3D" id="1.20.120.10">
    <property type="entry name" value="Cytochrome c/b562"/>
    <property type="match status" value="1"/>
</dbReference>
<evidence type="ECO:0000313" key="10">
    <source>
        <dbReference type="Proteomes" id="UP000198851"/>
    </source>
</evidence>
<dbReference type="GO" id="GO:0005506">
    <property type="term" value="F:iron ion binding"/>
    <property type="evidence" value="ECO:0007669"/>
    <property type="project" value="InterPro"/>
</dbReference>
<keyword evidence="2 7" id="KW-0349">Heme</keyword>
<keyword evidence="1" id="KW-0813">Transport</keyword>
<dbReference type="Proteomes" id="UP000198851">
    <property type="component" value="Unassembled WGS sequence"/>
</dbReference>
<dbReference type="OrthoDB" id="7596534at2"/>
<dbReference type="STRING" id="1280847.SAMN04488036_109132"/>
<organism evidence="9 10">
    <name type="scientific">Shimia haliotis</name>
    <dbReference type="NCBI Taxonomy" id="1280847"/>
    <lineage>
        <taxon>Bacteria</taxon>
        <taxon>Pseudomonadati</taxon>
        <taxon>Pseudomonadota</taxon>
        <taxon>Alphaproteobacteria</taxon>
        <taxon>Rhodobacterales</taxon>
        <taxon>Roseobacteraceae</taxon>
    </lineage>
</organism>